<keyword evidence="7 10" id="KW-0648">Protein biosynthesis</keyword>
<dbReference type="Pfam" id="PF00575">
    <property type="entry name" value="S1"/>
    <property type="match status" value="1"/>
</dbReference>
<comment type="subunit">
    <text evidence="3 10">Heterotrimer composed of an alpha, a beta and a gamma chain.</text>
</comment>
<dbReference type="KEGG" id="shc:Shell_0148"/>
<evidence type="ECO:0000313" key="13">
    <source>
        <dbReference type="Proteomes" id="UP000002573"/>
    </source>
</evidence>
<dbReference type="HOGENOM" id="CLU_033458_0_2_2"/>
<evidence type="ECO:0000256" key="1">
    <source>
        <dbReference type="ARBA" id="ARBA00003323"/>
    </source>
</evidence>
<evidence type="ECO:0000256" key="5">
    <source>
        <dbReference type="ARBA" id="ARBA00022540"/>
    </source>
</evidence>
<evidence type="ECO:0000256" key="9">
    <source>
        <dbReference type="ARBA" id="ARBA00033333"/>
    </source>
</evidence>
<dbReference type="InterPro" id="IPR012340">
    <property type="entry name" value="NA-bd_OB-fold"/>
</dbReference>
<evidence type="ECO:0000256" key="6">
    <source>
        <dbReference type="ARBA" id="ARBA00022884"/>
    </source>
</evidence>
<sequence length="267" mass="31331">MPIPRKELPNVGEYVIATVKKIFDYGAYVTLDEYNGLEAYLPWSEVASRWVRNIRDVIRENQKIVVKVIRVNRRRKTVDVSLKKVPENEKRRKVLWWKRYLKASKIVELVAEKIGKSIEDAYREVVWKLEDYYGDPLLGLEEAVIRGPDALREAGIPEEWIKPLYNDALRHVKVKMVKIRGLMFLRSYESDGVERIKKILLSAKEILDKVGDNVKGRIYLLGSPRYVVEITAPDYKEAEKILKEILATTEKLAKELKVEFRFERERK</sequence>
<dbReference type="GO" id="GO:0043022">
    <property type="term" value="F:ribosome binding"/>
    <property type="evidence" value="ECO:0007669"/>
    <property type="project" value="TreeGrafter"/>
</dbReference>
<accession>D7DAU4</accession>
<comment type="similarity">
    <text evidence="2 10">Belongs to the eIF-2-alpha family.</text>
</comment>
<dbReference type="InterPro" id="IPR024054">
    <property type="entry name" value="TIF2_asu_middle_sf"/>
</dbReference>
<dbReference type="GO" id="GO:0003743">
    <property type="term" value="F:translation initiation factor activity"/>
    <property type="evidence" value="ECO:0007669"/>
    <property type="project" value="UniProtKB-UniRule"/>
</dbReference>
<dbReference type="InterPro" id="IPR022964">
    <property type="entry name" value="TIF2_asu_arc"/>
</dbReference>
<keyword evidence="5 10" id="KW-0396">Initiation factor</keyword>
<evidence type="ECO:0000256" key="7">
    <source>
        <dbReference type="ARBA" id="ARBA00022917"/>
    </source>
</evidence>
<dbReference type="CDD" id="cd04452">
    <property type="entry name" value="S1_IF2_alpha"/>
    <property type="match status" value="1"/>
</dbReference>
<dbReference type="FunFam" id="2.40.50.140:FF:000015">
    <property type="entry name" value="Eukaryotic translation initiation factor 2 subunit alpha"/>
    <property type="match status" value="1"/>
</dbReference>
<name>D7DAU4_STAHD</name>
<dbReference type="PROSITE" id="PS50126">
    <property type="entry name" value="S1"/>
    <property type="match status" value="1"/>
</dbReference>
<dbReference type="eggNOG" id="arCOG04107">
    <property type="taxonomic scope" value="Archaea"/>
</dbReference>
<dbReference type="Pfam" id="PF07541">
    <property type="entry name" value="EIF_2_alpha"/>
    <property type="match status" value="1"/>
</dbReference>
<dbReference type="InterPro" id="IPR003029">
    <property type="entry name" value="S1_domain"/>
</dbReference>
<keyword evidence="13" id="KW-1185">Reference proteome</keyword>
<dbReference type="SUPFAM" id="SSF116742">
    <property type="entry name" value="eIF2alpha middle domain-like"/>
    <property type="match status" value="1"/>
</dbReference>
<dbReference type="Proteomes" id="UP000002573">
    <property type="component" value="Chromosome"/>
</dbReference>
<evidence type="ECO:0000259" key="11">
    <source>
        <dbReference type="PROSITE" id="PS50126"/>
    </source>
</evidence>
<dbReference type="Gene3D" id="3.30.70.1130">
    <property type="entry name" value="EIF_2_alpha"/>
    <property type="match status" value="1"/>
</dbReference>
<dbReference type="SUPFAM" id="SSF50249">
    <property type="entry name" value="Nucleic acid-binding proteins"/>
    <property type="match status" value="1"/>
</dbReference>
<evidence type="ECO:0000313" key="12">
    <source>
        <dbReference type="EMBL" id="ADI31291.1"/>
    </source>
</evidence>
<protein>
    <recommendedName>
        <fullName evidence="4 10">Translation initiation factor 2 subunit alpha</fullName>
    </recommendedName>
    <alternativeName>
        <fullName evidence="8 10">aIF2-alpha</fullName>
    </alternativeName>
    <alternativeName>
        <fullName evidence="9 10">eIF-2-alpha</fullName>
    </alternativeName>
</protein>
<evidence type="ECO:0000256" key="3">
    <source>
        <dbReference type="ARBA" id="ARBA00011243"/>
    </source>
</evidence>
<evidence type="ECO:0000256" key="2">
    <source>
        <dbReference type="ARBA" id="ARBA00007223"/>
    </source>
</evidence>
<evidence type="ECO:0000256" key="10">
    <source>
        <dbReference type="HAMAP-Rule" id="MF_00231"/>
    </source>
</evidence>
<dbReference type="Gene3D" id="2.40.50.140">
    <property type="entry name" value="Nucleic acid-binding proteins"/>
    <property type="match status" value="1"/>
</dbReference>
<feature type="domain" description="S1 motif" evidence="11">
    <location>
        <begin position="12"/>
        <end position="83"/>
    </location>
</feature>
<dbReference type="InterPro" id="IPR011488">
    <property type="entry name" value="TIF_2_asu"/>
</dbReference>
<dbReference type="HAMAP" id="MF_00231">
    <property type="entry name" value="eIF_2_alpha"/>
    <property type="match status" value="1"/>
</dbReference>
<dbReference type="GO" id="GO:0003723">
    <property type="term" value="F:RNA binding"/>
    <property type="evidence" value="ECO:0007669"/>
    <property type="project" value="UniProtKB-UniRule"/>
</dbReference>
<dbReference type="EMBL" id="CP002051">
    <property type="protein sequence ID" value="ADI31291.1"/>
    <property type="molecule type" value="Genomic_DNA"/>
</dbReference>
<dbReference type="SUPFAM" id="SSF110993">
    <property type="entry name" value="eIF-2-alpha, C-terminal domain"/>
    <property type="match status" value="1"/>
</dbReference>
<dbReference type="NCBIfam" id="NF003064">
    <property type="entry name" value="PRK03987.1-4"/>
    <property type="match status" value="1"/>
</dbReference>
<evidence type="ECO:0000256" key="4">
    <source>
        <dbReference type="ARBA" id="ARBA00013678"/>
    </source>
</evidence>
<dbReference type="PANTHER" id="PTHR10602:SF0">
    <property type="entry name" value="EUKARYOTIC TRANSLATION INITIATION FACTOR 2 SUBUNIT 1"/>
    <property type="match status" value="1"/>
</dbReference>
<dbReference type="SMART" id="SM00316">
    <property type="entry name" value="S1"/>
    <property type="match status" value="1"/>
</dbReference>
<dbReference type="NCBIfam" id="NF003062">
    <property type="entry name" value="PRK03987.1-1"/>
    <property type="match status" value="1"/>
</dbReference>
<dbReference type="InterPro" id="IPR024055">
    <property type="entry name" value="TIF2_asu_C"/>
</dbReference>
<evidence type="ECO:0000256" key="8">
    <source>
        <dbReference type="ARBA" id="ARBA00030860"/>
    </source>
</evidence>
<keyword evidence="6 10" id="KW-0694">RNA-binding</keyword>
<dbReference type="STRING" id="591019.Shell_0148"/>
<dbReference type="InterPro" id="IPR044126">
    <property type="entry name" value="S1_IF2_alpha"/>
</dbReference>
<reference evidence="12 13" key="2">
    <citation type="journal article" date="2011" name="Stand. Genomic Sci.">
        <title>Complete genome sequence of Staphylothermus hellenicus P8.</title>
        <authorList>
            <person name="Anderson I."/>
            <person name="Wirth R."/>
            <person name="Lucas S."/>
            <person name="Copeland A."/>
            <person name="Lapidus A."/>
            <person name="Cheng J.F."/>
            <person name="Goodwin L."/>
            <person name="Pitluck S."/>
            <person name="Davenport K."/>
            <person name="Detter J.C."/>
            <person name="Han C."/>
            <person name="Tapia R."/>
            <person name="Land M."/>
            <person name="Hauser L."/>
            <person name="Pati A."/>
            <person name="Mikhailova N."/>
            <person name="Woyke T."/>
            <person name="Klenk H.P."/>
            <person name="Kyrpides N."/>
            <person name="Ivanova N."/>
        </authorList>
    </citation>
    <scope>NUCLEOTIDE SEQUENCE [LARGE SCALE GENOMIC DNA]</scope>
    <source>
        <strain evidence="13">DSM 12710 / JCM 10830 / BK20S6-10-b1 / P8</strain>
    </source>
</reference>
<dbReference type="Gene3D" id="1.10.150.190">
    <property type="entry name" value="Translation initiation factor 2, subunit 1, domain 2"/>
    <property type="match status" value="1"/>
</dbReference>
<reference evidence="13" key="1">
    <citation type="submission" date="2010-05" db="EMBL/GenBank/DDBJ databases">
        <title>Complete sequence of Staphylothermus hellenicus DSM 12710.</title>
        <authorList>
            <consortium name="US DOE Joint Genome Institute"/>
            <person name="Lucas S."/>
            <person name="Copeland A."/>
            <person name="Lapidus A."/>
            <person name="Cheng J.-F."/>
            <person name="Bruce D."/>
            <person name="Goodwin L."/>
            <person name="Pitluck S."/>
            <person name="Davenport K."/>
            <person name="Detter J.C."/>
            <person name="Han C."/>
            <person name="Tapia R."/>
            <person name="Larimer F."/>
            <person name="Land M."/>
            <person name="Hauser L."/>
            <person name="Kyrpides N."/>
            <person name="Mikhailova N."/>
            <person name="Anderson I.J."/>
            <person name="Woyke T."/>
        </authorList>
    </citation>
    <scope>NUCLEOTIDE SEQUENCE [LARGE SCALE GENOMIC DNA]</scope>
    <source>
        <strain evidence="13">DSM 12710 / JCM 10830 / BK20S6-10-b1 / P8</strain>
    </source>
</reference>
<dbReference type="AlphaFoldDB" id="D7DAU4"/>
<proteinExistence type="inferred from homology"/>
<comment type="function">
    <text evidence="1 10">eIF-2 functions in the early steps of protein synthesis by forming a ternary complex with GTP and initiator tRNA.</text>
</comment>
<gene>
    <name evidence="10" type="primary">eif2a</name>
    <name evidence="12" type="ordered locus">Shell_0148</name>
</gene>
<dbReference type="RefSeq" id="WP_013142489.1">
    <property type="nucleotide sequence ID" value="NC_014205.1"/>
</dbReference>
<organism evidence="12 13">
    <name type="scientific">Staphylothermus hellenicus (strain DSM 12710 / JCM 10830 / BK20S6-10-b1 / P8)</name>
    <dbReference type="NCBI Taxonomy" id="591019"/>
    <lineage>
        <taxon>Archaea</taxon>
        <taxon>Thermoproteota</taxon>
        <taxon>Thermoprotei</taxon>
        <taxon>Desulfurococcales</taxon>
        <taxon>Desulfurococcaceae</taxon>
        <taxon>Staphylothermus</taxon>
    </lineage>
</organism>
<dbReference type="GeneID" id="9233437"/>
<dbReference type="PANTHER" id="PTHR10602">
    <property type="entry name" value="EUKARYOTIC TRANSLATION INITIATION FACTOR 2 SUBUNIT 1"/>
    <property type="match status" value="1"/>
</dbReference>
<dbReference type="OrthoDB" id="84794at2157"/>